<comment type="catalytic activity">
    <reaction evidence="7">
        <text>1-O-hexadecyl-2-acetyl-sn-glycero-3-phosphocholine + H2O = 1-O-hexadecyl-sn-glycero-3-phosphocholine + acetate + H(+)</text>
        <dbReference type="Rhea" id="RHEA:40479"/>
        <dbReference type="ChEBI" id="CHEBI:15377"/>
        <dbReference type="ChEBI" id="CHEBI:15378"/>
        <dbReference type="ChEBI" id="CHEBI:30089"/>
        <dbReference type="ChEBI" id="CHEBI:44811"/>
        <dbReference type="ChEBI" id="CHEBI:64496"/>
    </reaction>
    <physiologicalReaction direction="left-to-right" evidence="7">
        <dbReference type="Rhea" id="RHEA:40480"/>
    </physiologicalReaction>
</comment>
<dbReference type="EMBL" id="JAOTOJ010000010">
    <property type="protein sequence ID" value="KAK9394940.1"/>
    <property type="molecule type" value="Genomic_DNA"/>
</dbReference>
<dbReference type="GO" id="GO:0047179">
    <property type="term" value="F:platelet-activating factor acetyltransferase activity"/>
    <property type="evidence" value="ECO:0007669"/>
    <property type="project" value="TreeGrafter"/>
</dbReference>
<evidence type="ECO:0000256" key="14">
    <source>
        <dbReference type="ARBA" id="ARBA00048078"/>
    </source>
</evidence>
<feature type="compositionally biased region" description="Basic residues" evidence="15">
    <location>
        <begin position="312"/>
        <end position="325"/>
    </location>
</feature>
<dbReference type="PANTHER" id="PTHR11852">
    <property type="entry name" value="PLATELET-ACTIVATING FACTOR ACETYLHYDROLASE"/>
    <property type="match status" value="1"/>
</dbReference>
<comment type="catalytic activity">
    <reaction evidence="14">
        <text>a 1-O-alkyl-2-acetyl-sn-glycero-3-phosphocholine + H2O = a 1-O-alkyl-sn-glycero-3-phosphocholine + acetate + H(+)</text>
        <dbReference type="Rhea" id="RHEA:17777"/>
        <dbReference type="ChEBI" id="CHEBI:15377"/>
        <dbReference type="ChEBI" id="CHEBI:15378"/>
        <dbReference type="ChEBI" id="CHEBI:30089"/>
        <dbReference type="ChEBI" id="CHEBI:30909"/>
        <dbReference type="ChEBI" id="CHEBI:36707"/>
        <dbReference type="EC" id="3.1.1.47"/>
    </reaction>
    <physiologicalReaction direction="left-to-right" evidence="14">
        <dbReference type="Rhea" id="RHEA:17778"/>
    </physiologicalReaction>
</comment>
<dbReference type="FunFam" id="3.40.50.1110:FF:000004">
    <property type="entry name" value="Platelet-activating factor acetylhydrolase IB subunit beta"/>
    <property type="match status" value="1"/>
</dbReference>
<proteinExistence type="inferred from homology"/>
<feature type="region of interest" description="Disordered" evidence="15">
    <location>
        <begin position="411"/>
        <end position="662"/>
    </location>
</feature>
<keyword evidence="18" id="KW-1185">Reference proteome</keyword>
<evidence type="ECO:0000256" key="12">
    <source>
        <dbReference type="ARBA" id="ARBA00044225"/>
    </source>
</evidence>
<dbReference type="EC" id="3.1.1.47" evidence="2"/>
<evidence type="ECO:0000256" key="7">
    <source>
        <dbReference type="ARBA" id="ARBA00023721"/>
    </source>
</evidence>
<protein>
    <recommendedName>
        <fullName evidence="11">Platelet-activating factor acetylhydrolase IB subunit alpha2</fullName>
        <ecNumber evidence="2">3.1.1.47</ecNumber>
    </recommendedName>
    <alternativeName>
        <fullName evidence="13">PAF acetylhydrolase 30 kDa subunit</fullName>
    </alternativeName>
    <alternativeName>
        <fullName evidence="12">PAF-AH subunit beta</fullName>
    </alternativeName>
</protein>
<dbReference type="GO" id="GO:0005737">
    <property type="term" value="C:cytoplasm"/>
    <property type="evidence" value="ECO:0007669"/>
    <property type="project" value="UniProtKB-SubCell"/>
</dbReference>
<evidence type="ECO:0000256" key="9">
    <source>
        <dbReference type="ARBA" id="ARBA00038184"/>
    </source>
</evidence>
<evidence type="ECO:0000259" key="16">
    <source>
        <dbReference type="Pfam" id="PF13472"/>
    </source>
</evidence>
<feature type="compositionally biased region" description="Basic and acidic residues" evidence="15">
    <location>
        <begin position="612"/>
        <end position="635"/>
    </location>
</feature>
<comment type="subcellular location">
    <subcellularLocation>
        <location evidence="1">Cytoplasm</location>
    </subcellularLocation>
</comment>
<evidence type="ECO:0000256" key="10">
    <source>
        <dbReference type="ARBA" id="ARBA00043786"/>
    </source>
</evidence>
<comment type="catalytic activity">
    <reaction evidence="10">
        <text>1-O-hexadecyl-2-acetyl-sn-glycero-3-phosphoethanolamine + H2O = 1-O-hexadecyl-sn-glycero-3-phosphoethanolamine + acetate + H(+)</text>
        <dbReference type="Rhea" id="RHEA:41708"/>
        <dbReference type="ChEBI" id="CHEBI:15377"/>
        <dbReference type="ChEBI" id="CHEBI:15378"/>
        <dbReference type="ChEBI" id="CHEBI:30089"/>
        <dbReference type="ChEBI" id="CHEBI:78387"/>
        <dbReference type="ChEBI" id="CHEBI:78390"/>
    </reaction>
    <physiologicalReaction direction="left-to-right" evidence="10">
        <dbReference type="Rhea" id="RHEA:41709"/>
    </physiologicalReaction>
</comment>
<feature type="compositionally biased region" description="Basic residues" evidence="15">
    <location>
        <begin position="250"/>
        <end position="260"/>
    </location>
</feature>
<evidence type="ECO:0000256" key="8">
    <source>
        <dbReference type="ARBA" id="ARBA00035804"/>
    </source>
</evidence>
<evidence type="ECO:0000256" key="15">
    <source>
        <dbReference type="SAM" id="MobiDB-lite"/>
    </source>
</evidence>
<dbReference type="Gene3D" id="3.40.50.1110">
    <property type="entry name" value="SGNH hydrolase"/>
    <property type="match status" value="1"/>
</dbReference>
<keyword evidence="3" id="KW-0963">Cytoplasm</keyword>
<feature type="compositionally biased region" description="Basic residues" evidence="15">
    <location>
        <begin position="523"/>
        <end position="535"/>
    </location>
</feature>
<keyword evidence="4" id="KW-0378">Hydrolase</keyword>
<organism evidence="17 18">
    <name type="scientific">Crotalus adamanteus</name>
    <name type="common">Eastern diamondback rattlesnake</name>
    <dbReference type="NCBI Taxonomy" id="8729"/>
    <lineage>
        <taxon>Eukaryota</taxon>
        <taxon>Metazoa</taxon>
        <taxon>Chordata</taxon>
        <taxon>Craniata</taxon>
        <taxon>Vertebrata</taxon>
        <taxon>Euteleostomi</taxon>
        <taxon>Lepidosauria</taxon>
        <taxon>Squamata</taxon>
        <taxon>Bifurcata</taxon>
        <taxon>Unidentata</taxon>
        <taxon>Episquamata</taxon>
        <taxon>Toxicofera</taxon>
        <taxon>Serpentes</taxon>
        <taxon>Colubroidea</taxon>
        <taxon>Viperidae</taxon>
        <taxon>Crotalinae</taxon>
        <taxon>Crotalus</taxon>
    </lineage>
</organism>
<dbReference type="InterPro" id="IPR013830">
    <property type="entry name" value="SGNH_hydro"/>
</dbReference>
<evidence type="ECO:0000256" key="6">
    <source>
        <dbReference type="ARBA" id="ARBA00023098"/>
    </source>
</evidence>
<evidence type="ECO:0000256" key="1">
    <source>
        <dbReference type="ARBA" id="ARBA00004496"/>
    </source>
</evidence>
<comment type="similarity">
    <text evidence="9">Belongs to the 'GDSL' lipolytic enzyme family. Platelet-activating factor acetylhydrolase IB beta/gamma subunits subfamily.</text>
</comment>
<evidence type="ECO:0000256" key="13">
    <source>
        <dbReference type="ARBA" id="ARBA00044363"/>
    </source>
</evidence>
<dbReference type="InterPro" id="IPR036514">
    <property type="entry name" value="SGNH_hydro_sf"/>
</dbReference>
<evidence type="ECO:0000313" key="18">
    <source>
        <dbReference type="Proteomes" id="UP001474421"/>
    </source>
</evidence>
<dbReference type="CDD" id="cd01820">
    <property type="entry name" value="PAF_acetylesterase_like"/>
    <property type="match status" value="1"/>
</dbReference>
<dbReference type="SUPFAM" id="SSF52266">
    <property type="entry name" value="SGNH hydrolase"/>
    <property type="match status" value="1"/>
</dbReference>
<dbReference type="PANTHER" id="PTHR11852:SF1">
    <property type="entry name" value="PLATELET-ACTIVATING FACTOR ACETYLHYDROLASE IB SUBUNIT ALPHA2"/>
    <property type="match status" value="1"/>
</dbReference>
<comment type="caution">
    <text evidence="17">The sequence shown here is derived from an EMBL/GenBank/DDBJ whole genome shotgun (WGS) entry which is preliminary data.</text>
</comment>
<dbReference type="Pfam" id="PF13472">
    <property type="entry name" value="Lipase_GDSL_2"/>
    <property type="match status" value="1"/>
</dbReference>
<gene>
    <name evidence="17" type="ORF">NXF25_014286</name>
</gene>
<feature type="domain" description="SGNH hydrolase-type esterase" evidence="16">
    <location>
        <begin position="692"/>
        <end position="851"/>
    </location>
</feature>
<feature type="region of interest" description="Disordered" evidence="15">
    <location>
        <begin position="85"/>
        <end position="140"/>
    </location>
</feature>
<keyword evidence="5" id="KW-0442">Lipid degradation</keyword>
<dbReference type="GO" id="GO:0016042">
    <property type="term" value="P:lipid catabolic process"/>
    <property type="evidence" value="ECO:0007669"/>
    <property type="project" value="UniProtKB-KW"/>
</dbReference>
<feature type="compositionally biased region" description="Polar residues" evidence="15">
    <location>
        <begin position="640"/>
        <end position="657"/>
    </location>
</feature>
<feature type="region of interest" description="Disordered" evidence="15">
    <location>
        <begin position="154"/>
        <end position="337"/>
    </location>
</feature>
<comment type="catalytic activity">
    <reaction evidence="8">
        <text>1-O-hexadecyl-2-acetyl-sn-glycero-3-phosphate + H2O = 1-O-hexadecyl-sn-glycero-3-phosphate + acetate + H(+)</text>
        <dbReference type="Rhea" id="RHEA:41704"/>
        <dbReference type="ChEBI" id="CHEBI:15377"/>
        <dbReference type="ChEBI" id="CHEBI:15378"/>
        <dbReference type="ChEBI" id="CHEBI:30089"/>
        <dbReference type="ChEBI" id="CHEBI:77580"/>
        <dbReference type="ChEBI" id="CHEBI:78385"/>
    </reaction>
    <physiologicalReaction direction="left-to-right" evidence="8">
        <dbReference type="Rhea" id="RHEA:41705"/>
    </physiologicalReaction>
</comment>
<evidence type="ECO:0000256" key="11">
    <source>
        <dbReference type="ARBA" id="ARBA00044096"/>
    </source>
</evidence>
<evidence type="ECO:0000313" key="17">
    <source>
        <dbReference type="EMBL" id="KAK9394940.1"/>
    </source>
</evidence>
<dbReference type="GO" id="GO:0003847">
    <property type="term" value="F:1-alkyl-2-acetylglycerophosphocholine esterase activity"/>
    <property type="evidence" value="ECO:0007669"/>
    <property type="project" value="UniProtKB-EC"/>
</dbReference>
<dbReference type="Proteomes" id="UP001474421">
    <property type="component" value="Unassembled WGS sequence"/>
</dbReference>
<keyword evidence="6" id="KW-0443">Lipid metabolism</keyword>
<accession>A0AAW1AYA5</accession>
<sequence>MRLPWPSKERRPFEACTPDCEPQHTVRDLGIKGTLVACLGAIRSGPSPAEAAKAHRRHRTLGARLSCPPRLVDAAQARLWCPEEPFVPQSGFPRQKGPRGQAESGSGDTPRRLPPRSAPPSQKAKAKETSPQVQTRSAVGDVLTCLQDSRQDWGALRARGTNPWTRSRRERLGAPEAATGPARPSPCGAARTLQPQRRPPDLGPAGASPSDPPTAFKAAEQSPPSPDSRGGEGAGAPGSVRPGVADARGARRTARGRRRGQAGARGRERAPPGHRSRRHLILKEPTTTLPPRRRRRRLPELRHRVSSSAQGRGRRRRHSNRRRRSAPGSDGCDARGRRRCELRPDWPAEERYGAREGTSRLVFRRGRGAPAGPSGLGGPRLMGFPVVVVGPGEEAAAAAATSAMPVLGLIQRRPGPRPEASPRGQVEVGHGHGPGRLSLALAEEGPEPGFPPGTSAPCLSAPDPEQGSRRRNAPTATREPGSLEQLLSGNRRQPFSRAVLFSRRDRRGHLPGPGPRSEMRAQALRHSRAPRRRQLHGAGGSPWRPPHRARPGPQARRSSRPRQGTGEKSPRAAGQKPDRPPPPENTEAPRGGTSGESCRDGGSGSSRRRAAWRPERGRAREGRAGRSDRRREATMEARGQPQSPAANRMSQGDSNPAATPHIAEDVQGDGRWMSQHSRFVLDCKDKEPDVLFVGDSMVQLLQQYEIWRELFSPLHALNFGIGGDTTGHVLWRLKNGELENIKPKVIVVWVGTNNYENTAEEIAGGIEAIVRLINTQQPQAKIIVLGLLPRGEKPNPLRQKNSKVNHLLKTSLPKLAGVQLLDVDGGFVHSDGTISCHDMFDFLHLTGAGYTKICKPLHELIMQLLEETPEEKQATLA</sequence>
<reference evidence="17 18" key="1">
    <citation type="journal article" date="2024" name="Proc. Natl. Acad. Sci. U.S.A.">
        <title>The genetic regulatory architecture and epigenomic basis for age-related changes in rattlesnake venom.</title>
        <authorList>
            <person name="Hogan M.P."/>
            <person name="Holding M.L."/>
            <person name="Nystrom G.S."/>
            <person name="Colston T.J."/>
            <person name="Bartlett D.A."/>
            <person name="Mason A.J."/>
            <person name="Ellsworth S.A."/>
            <person name="Rautsaw R.M."/>
            <person name="Lawrence K.C."/>
            <person name="Strickland J.L."/>
            <person name="He B."/>
            <person name="Fraser P."/>
            <person name="Margres M.J."/>
            <person name="Gilbert D.M."/>
            <person name="Gibbs H.L."/>
            <person name="Parkinson C.L."/>
            <person name="Rokyta D.R."/>
        </authorList>
    </citation>
    <scope>NUCLEOTIDE SEQUENCE [LARGE SCALE GENOMIC DNA]</scope>
    <source>
        <strain evidence="17">DRR0105</strain>
    </source>
</reference>
<dbReference type="AlphaFoldDB" id="A0AAW1AYA5"/>
<evidence type="ECO:0000256" key="5">
    <source>
        <dbReference type="ARBA" id="ARBA00022963"/>
    </source>
</evidence>
<evidence type="ECO:0000256" key="2">
    <source>
        <dbReference type="ARBA" id="ARBA00013201"/>
    </source>
</evidence>
<name>A0AAW1AYA5_CROAD</name>
<evidence type="ECO:0000256" key="3">
    <source>
        <dbReference type="ARBA" id="ARBA00022490"/>
    </source>
</evidence>
<evidence type="ECO:0000256" key="4">
    <source>
        <dbReference type="ARBA" id="ARBA00022801"/>
    </source>
</evidence>